<evidence type="ECO:0000313" key="7">
    <source>
        <dbReference type="Proteomes" id="UP001596915"/>
    </source>
</evidence>
<dbReference type="InterPro" id="IPR046335">
    <property type="entry name" value="LacI/GalR-like_sensor"/>
</dbReference>
<dbReference type="Gene3D" id="1.10.260.40">
    <property type="entry name" value="lambda repressor-like DNA-binding domains"/>
    <property type="match status" value="1"/>
</dbReference>
<dbReference type="PANTHER" id="PTHR30146">
    <property type="entry name" value="LACI-RELATED TRANSCRIPTIONAL REPRESSOR"/>
    <property type="match status" value="1"/>
</dbReference>
<evidence type="ECO:0000259" key="5">
    <source>
        <dbReference type="PROSITE" id="PS50932"/>
    </source>
</evidence>
<keyword evidence="7" id="KW-1185">Reference proteome</keyword>
<comment type="caution">
    <text evidence="6">The sequence shown here is derived from an EMBL/GenBank/DDBJ whole genome shotgun (WGS) entry which is preliminary data.</text>
</comment>
<dbReference type="EMBL" id="JBHTGL010000008">
    <property type="protein sequence ID" value="MFD0627166.1"/>
    <property type="molecule type" value="Genomic_DNA"/>
</dbReference>
<dbReference type="PROSITE" id="PS50932">
    <property type="entry name" value="HTH_LACI_2"/>
    <property type="match status" value="1"/>
</dbReference>
<dbReference type="Pfam" id="PF00356">
    <property type="entry name" value="LacI"/>
    <property type="match status" value="1"/>
</dbReference>
<dbReference type="CDD" id="cd01392">
    <property type="entry name" value="HTH_LacI"/>
    <property type="match status" value="1"/>
</dbReference>
<dbReference type="SUPFAM" id="SSF47413">
    <property type="entry name" value="lambda repressor-like DNA-binding domains"/>
    <property type="match status" value="1"/>
</dbReference>
<proteinExistence type="predicted"/>
<evidence type="ECO:0000256" key="2">
    <source>
        <dbReference type="ARBA" id="ARBA00023125"/>
    </source>
</evidence>
<dbReference type="InterPro" id="IPR028082">
    <property type="entry name" value="Peripla_BP_I"/>
</dbReference>
<feature type="region of interest" description="Disordered" evidence="4">
    <location>
        <begin position="234"/>
        <end position="255"/>
    </location>
</feature>
<dbReference type="InterPro" id="IPR010982">
    <property type="entry name" value="Lambda_DNA-bd_dom_sf"/>
</dbReference>
<organism evidence="6 7">
    <name type="scientific">Streptomyces sanglieri</name>
    <dbReference type="NCBI Taxonomy" id="193460"/>
    <lineage>
        <taxon>Bacteria</taxon>
        <taxon>Bacillati</taxon>
        <taxon>Actinomycetota</taxon>
        <taxon>Actinomycetes</taxon>
        <taxon>Kitasatosporales</taxon>
        <taxon>Streptomycetaceae</taxon>
        <taxon>Streptomyces</taxon>
    </lineage>
</organism>
<feature type="domain" description="HTH lacI-type" evidence="5">
    <location>
        <begin position="3"/>
        <end position="57"/>
    </location>
</feature>
<name>A0ABW2X3P3_9ACTN</name>
<dbReference type="SMART" id="SM00354">
    <property type="entry name" value="HTH_LACI"/>
    <property type="match status" value="1"/>
</dbReference>
<dbReference type="InterPro" id="IPR000843">
    <property type="entry name" value="HTH_LacI"/>
</dbReference>
<evidence type="ECO:0000313" key="6">
    <source>
        <dbReference type="EMBL" id="MFD0627166.1"/>
    </source>
</evidence>
<evidence type="ECO:0000256" key="3">
    <source>
        <dbReference type="ARBA" id="ARBA00023163"/>
    </source>
</evidence>
<dbReference type="PROSITE" id="PS00356">
    <property type="entry name" value="HTH_LACI_1"/>
    <property type="match status" value="1"/>
</dbReference>
<protein>
    <submittedName>
        <fullName evidence="6">LacI family DNA-binding transcriptional regulator</fullName>
    </submittedName>
</protein>
<evidence type="ECO:0000256" key="1">
    <source>
        <dbReference type="ARBA" id="ARBA00023015"/>
    </source>
</evidence>
<keyword evidence="3" id="KW-0804">Transcription</keyword>
<dbReference type="PANTHER" id="PTHR30146:SF153">
    <property type="entry name" value="LACTOSE OPERON REPRESSOR"/>
    <property type="match status" value="1"/>
</dbReference>
<gene>
    <name evidence="6" type="ORF">ACFQ2K_35300</name>
</gene>
<dbReference type="Pfam" id="PF13377">
    <property type="entry name" value="Peripla_BP_3"/>
    <property type="match status" value="1"/>
</dbReference>
<dbReference type="Proteomes" id="UP001596915">
    <property type="component" value="Unassembled WGS sequence"/>
</dbReference>
<keyword evidence="1" id="KW-0805">Transcription regulation</keyword>
<sequence>MTVTLADVAARARVSPATVSRVLNGNYPVAASTRERVLRAVDDLDYVLNGPASSLAAATSDLVGILVNDIADPFFGIMAGAAQTEIGGPGDGSGRAGGEKLAVVCNTGGSPERELTYLTLLQRQRAAAVVLTGGAVEDPVHQAAVSAKLAKLADAGTRVVLCGRPPLPDGEAVVAALAFDNRGGGRRLTEHLLSLGHRRIGYVAGPLERTTTRHRLEGHRDAMRAAGLLGGGTGAAGLSGGGTGATGRPTDGYDEERLTVHGPYDRRSGYDATLELLRREPEVTAIVAANDTVALGACAAVRDRGLRIPEDISVAGFDDLPFSVDAVPALTTVRLPLFEAGARAGRLAMGKETPPPGGIATIAAELMVRGSTAPPRA</sequence>
<accession>A0ABW2X3P3</accession>
<dbReference type="Gene3D" id="3.40.50.2300">
    <property type="match status" value="2"/>
</dbReference>
<reference evidence="7" key="1">
    <citation type="journal article" date="2019" name="Int. J. Syst. Evol. Microbiol.">
        <title>The Global Catalogue of Microorganisms (GCM) 10K type strain sequencing project: providing services to taxonomists for standard genome sequencing and annotation.</title>
        <authorList>
            <consortium name="The Broad Institute Genomics Platform"/>
            <consortium name="The Broad Institute Genome Sequencing Center for Infectious Disease"/>
            <person name="Wu L."/>
            <person name="Ma J."/>
        </authorList>
    </citation>
    <scope>NUCLEOTIDE SEQUENCE [LARGE SCALE GENOMIC DNA]</scope>
    <source>
        <strain evidence="7">JCM 12607</strain>
    </source>
</reference>
<keyword evidence="2 6" id="KW-0238">DNA-binding</keyword>
<feature type="compositionally biased region" description="Gly residues" evidence="4">
    <location>
        <begin position="234"/>
        <end position="245"/>
    </location>
</feature>
<evidence type="ECO:0000256" key="4">
    <source>
        <dbReference type="SAM" id="MobiDB-lite"/>
    </source>
</evidence>
<dbReference type="CDD" id="cd06267">
    <property type="entry name" value="PBP1_LacI_sugar_binding-like"/>
    <property type="match status" value="1"/>
</dbReference>
<dbReference type="SUPFAM" id="SSF53822">
    <property type="entry name" value="Periplasmic binding protein-like I"/>
    <property type="match status" value="1"/>
</dbReference>
<dbReference type="GO" id="GO:0003677">
    <property type="term" value="F:DNA binding"/>
    <property type="evidence" value="ECO:0007669"/>
    <property type="project" value="UniProtKB-KW"/>
</dbReference>